<name>A0ABP9GNI9_9ACTN</name>
<proteinExistence type="predicted"/>
<evidence type="ECO:0000313" key="1">
    <source>
        <dbReference type="EMBL" id="GAA4948688.1"/>
    </source>
</evidence>
<sequence>MAELLPELCEEICRLLRDEGEYGLAAFLPSMPVVGPCECDGDHCQSFYTASRPAGRYGLGHRNIALSPESGMVILDVVHGAIMFVEVLGRPGVKVAIPAC</sequence>
<protein>
    <submittedName>
        <fullName evidence="1">Uncharacterized protein</fullName>
    </submittedName>
</protein>
<dbReference type="Proteomes" id="UP001500466">
    <property type="component" value="Unassembled WGS sequence"/>
</dbReference>
<organism evidence="1 2">
    <name type="scientific">Yinghuangia aomiensis</name>
    <dbReference type="NCBI Taxonomy" id="676205"/>
    <lineage>
        <taxon>Bacteria</taxon>
        <taxon>Bacillati</taxon>
        <taxon>Actinomycetota</taxon>
        <taxon>Actinomycetes</taxon>
        <taxon>Kitasatosporales</taxon>
        <taxon>Streptomycetaceae</taxon>
        <taxon>Yinghuangia</taxon>
    </lineage>
</organism>
<evidence type="ECO:0000313" key="2">
    <source>
        <dbReference type="Proteomes" id="UP001500466"/>
    </source>
</evidence>
<dbReference type="EMBL" id="BAABHS010000002">
    <property type="protein sequence ID" value="GAA4948688.1"/>
    <property type="molecule type" value="Genomic_DNA"/>
</dbReference>
<keyword evidence="2" id="KW-1185">Reference proteome</keyword>
<reference evidence="2" key="1">
    <citation type="journal article" date="2019" name="Int. J. Syst. Evol. Microbiol.">
        <title>The Global Catalogue of Microorganisms (GCM) 10K type strain sequencing project: providing services to taxonomists for standard genome sequencing and annotation.</title>
        <authorList>
            <consortium name="The Broad Institute Genomics Platform"/>
            <consortium name="The Broad Institute Genome Sequencing Center for Infectious Disease"/>
            <person name="Wu L."/>
            <person name="Ma J."/>
        </authorList>
    </citation>
    <scope>NUCLEOTIDE SEQUENCE [LARGE SCALE GENOMIC DNA]</scope>
    <source>
        <strain evidence="2">JCM 17986</strain>
    </source>
</reference>
<accession>A0ABP9GNI9</accession>
<comment type="caution">
    <text evidence="1">The sequence shown here is derived from an EMBL/GenBank/DDBJ whole genome shotgun (WGS) entry which is preliminary data.</text>
</comment>
<gene>
    <name evidence="1" type="ORF">GCM10023205_06070</name>
</gene>
<dbReference type="RefSeq" id="WP_345673648.1">
    <property type="nucleotide sequence ID" value="NZ_BAABHS010000002.1"/>
</dbReference>